<evidence type="ECO:0000256" key="2">
    <source>
        <dbReference type="ARBA" id="ARBA00022692"/>
    </source>
</evidence>
<comment type="subcellular location">
    <subcellularLocation>
        <location evidence="1">Membrane</location>
        <topology evidence="1">Multi-pass membrane protein</topology>
    </subcellularLocation>
</comment>
<evidence type="ECO:0000256" key="5">
    <source>
        <dbReference type="SAM" id="Phobius"/>
    </source>
</evidence>
<evidence type="ECO:0000313" key="7">
    <source>
        <dbReference type="EMBL" id="TPX60591.1"/>
    </source>
</evidence>
<dbReference type="InterPro" id="IPR037185">
    <property type="entry name" value="EmrE-like"/>
</dbReference>
<evidence type="ECO:0000256" key="3">
    <source>
        <dbReference type="ARBA" id="ARBA00022989"/>
    </source>
</evidence>
<name>A0A507EA30_9FUNG</name>
<feature type="transmembrane region" description="Helical" evidence="5">
    <location>
        <begin position="81"/>
        <end position="111"/>
    </location>
</feature>
<evidence type="ECO:0008006" key="9">
    <source>
        <dbReference type="Google" id="ProtNLM"/>
    </source>
</evidence>
<feature type="transmembrane region" description="Helical" evidence="5">
    <location>
        <begin position="123"/>
        <end position="144"/>
    </location>
</feature>
<evidence type="ECO:0000256" key="4">
    <source>
        <dbReference type="ARBA" id="ARBA00023136"/>
    </source>
</evidence>
<keyword evidence="6" id="KW-0732">Signal</keyword>
<dbReference type="AlphaFoldDB" id="A0A507EA30"/>
<organism evidence="7 8">
    <name type="scientific">Powellomyces hirtus</name>
    <dbReference type="NCBI Taxonomy" id="109895"/>
    <lineage>
        <taxon>Eukaryota</taxon>
        <taxon>Fungi</taxon>
        <taxon>Fungi incertae sedis</taxon>
        <taxon>Chytridiomycota</taxon>
        <taxon>Chytridiomycota incertae sedis</taxon>
        <taxon>Chytridiomycetes</taxon>
        <taxon>Spizellomycetales</taxon>
        <taxon>Powellomycetaceae</taxon>
        <taxon>Powellomyces</taxon>
    </lineage>
</organism>
<dbReference type="Pfam" id="PF05653">
    <property type="entry name" value="Mg_trans_NIPA"/>
    <property type="match status" value="1"/>
</dbReference>
<feature type="transmembrane region" description="Helical" evidence="5">
    <location>
        <begin position="278"/>
        <end position="295"/>
    </location>
</feature>
<dbReference type="GO" id="GO:0015095">
    <property type="term" value="F:magnesium ion transmembrane transporter activity"/>
    <property type="evidence" value="ECO:0007669"/>
    <property type="project" value="InterPro"/>
</dbReference>
<feature type="chain" id="PRO_5021252946" description="EamA domain-containing protein" evidence="6">
    <location>
        <begin position="20"/>
        <end position="385"/>
    </location>
</feature>
<feature type="transmembrane region" description="Helical" evidence="5">
    <location>
        <begin position="341"/>
        <end position="359"/>
    </location>
</feature>
<dbReference type="PANTHER" id="PTHR12570">
    <property type="match status" value="1"/>
</dbReference>
<keyword evidence="8" id="KW-1185">Reference proteome</keyword>
<proteinExistence type="predicted"/>
<dbReference type="SUPFAM" id="SSF103481">
    <property type="entry name" value="Multidrug resistance efflux transporter EmrE"/>
    <property type="match status" value="1"/>
</dbReference>
<feature type="transmembrane region" description="Helical" evidence="5">
    <location>
        <begin position="315"/>
        <end position="335"/>
    </location>
</feature>
<dbReference type="Proteomes" id="UP000318582">
    <property type="component" value="Unassembled WGS sequence"/>
</dbReference>
<dbReference type="EMBL" id="QEAQ01000014">
    <property type="protein sequence ID" value="TPX60591.1"/>
    <property type="molecule type" value="Genomic_DNA"/>
</dbReference>
<evidence type="ECO:0000256" key="6">
    <source>
        <dbReference type="SAM" id="SignalP"/>
    </source>
</evidence>
<dbReference type="PANTHER" id="PTHR12570:SF85">
    <property type="entry name" value="DUF803 DOMAIN MEMBRANE PROTEIN (AFU_ORTHOLOGUE AFUA_1G15880)"/>
    <property type="match status" value="1"/>
</dbReference>
<feature type="transmembrane region" description="Helical" evidence="5">
    <location>
        <begin position="164"/>
        <end position="186"/>
    </location>
</feature>
<dbReference type="STRING" id="109895.A0A507EA30"/>
<feature type="transmembrane region" description="Helical" evidence="5">
    <location>
        <begin position="207"/>
        <end position="232"/>
    </location>
</feature>
<comment type="caution">
    <text evidence="7">The sequence shown here is derived from an EMBL/GenBank/DDBJ whole genome shotgun (WGS) entry which is preliminary data.</text>
</comment>
<dbReference type="InterPro" id="IPR008521">
    <property type="entry name" value="Mg_trans_NIPA"/>
</dbReference>
<evidence type="ECO:0000256" key="1">
    <source>
        <dbReference type="ARBA" id="ARBA00004141"/>
    </source>
</evidence>
<accession>A0A507EA30</accession>
<evidence type="ECO:0000313" key="8">
    <source>
        <dbReference type="Proteomes" id="UP000318582"/>
    </source>
</evidence>
<feature type="signal peptide" evidence="6">
    <location>
        <begin position="1"/>
        <end position="19"/>
    </location>
</feature>
<reference evidence="7 8" key="1">
    <citation type="journal article" date="2019" name="Sci. Rep.">
        <title>Comparative genomics of chytrid fungi reveal insights into the obligate biotrophic and pathogenic lifestyle of Synchytrium endobioticum.</title>
        <authorList>
            <person name="van de Vossenberg B.T.L.H."/>
            <person name="Warris S."/>
            <person name="Nguyen H.D.T."/>
            <person name="van Gent-Pelzer M.P.E."/>
            <person name="Joly D.L."/>
            <person name="van de Geest H.C."/>
            <person name="Bonants P.J.M."/>
            <person name="Smith D.S."/>
            <person name="Levesque C.A."/>
            <person name="van der Lee T.A.J."/>
        </authorList>
    </citation>
    <scope>NUCLEOTIDE SEQUENCE [LARGE SCALE GENOMIC DNA]</scope>
    <source>
        <strain evidence="7 8">CBS 809.83</strain>
    </source>
</reference>
<gene>
    <name evidence="7" type="ORF">PhCBS80983_g01758</name>
</gene>
<keyword evidence="2 5" id="KW-0812">Transmembrane</keyword>
<dbReference type="GO" id="GO:0016020">
    <property type="term" value="C:membrane"/>
    <property type="evidence" value="ECO:0007669"/>
    <property type="project" value="UniProtKB-SubCell"/>
</dbReference>
<protein>
    <recommendedName>
        <fullName evidence="9">EamA domain-containing protein</fullName>
    </recommendedName>
</protein>
<keyword evidence="4 5" id="KW-0472">Membrane</keyword>
<keyword evidence="3 5" id="KW-1133">Transmembrane helix</keyword>
<sequence length="385" mass="40661">MFLFGLLAAILGNCAIGTGQTLQKYALNHLASLTYLPRRRPNPASGIVPHAPAIPIATRLRNRTWLTGLLMTYLGEACGNWIALSFVSAAVVTPLGIVAVIVNAVLANRYLDEQVGRRQRRGYALVALGVLVVLIAAPKQAAGAEYTGTTSGEVLRECCGTRSFFMGLGILISAAGAVMTVLLNAARAGHSGFMRKSRAIGGKNADLYLHVAVCSLLGGITITCGKILSVLARLQATQRSLSIPAAEVVATTVSKNATATISASDTTIPAHVASNASAVFPLFCILVLLVCSIIATEYFRQQAYARYPVSRFQPLMYAGVNGCAVLSNVILFHELPTTSAFLRFFVLFGCGMTIISMGLKIAQKNDGPGAFNNVSSVPVKTARRA</sequence>